<evidence type="ECO:0000313" key="2">
    <source>
        <dbReference type="Proteomes" id="UP000268014"/>
    </source>
</evidence>
<dbReference type="AlphaFoldDB" id="A0A0N4WX68"/>
<organism evidence="3">
    <name type="scientific">Haemonchus placei</name>
    <name type="common">Barber's pole worm</name>
    <dbReference type="NCBI Taxonomy" id="6290"/>
    <lineage>
        <taxon>Eukaryota</taxon>
        <taxon>Metazoa</taxon>
        <taxon>Ecdysozoa</taxon>
        <taxon>Nematoda</taxon>
        <taxon>Chromadorea</taxon>
        <taxon>Rhabditida</taxon>
        <taxon>Rhabditina</taxon>
        <taxon>Rhabditomorpha</taxon>
        <taxon>Strongyloidea</taxon>
        <taxon>Trichostrongylidae</taxon>
        <taxon>Haemonchus</taxon>
    </lineage>
</organism>
<sequence>MMKNNLYTHLQVVHKKFVEELMEIREQINREAGLAKVICPLFYESYTNYDEQAQHCRANHSEDDAGGRPQNYSAISMNFASREEYQVCECGNHLTEKLIYCVSYGLREFARKIVHRSPKCTQKPWLPQPGKGYCEFLAANYAENKAFPITCLESGATVLVCTHQLQHGELV</sequence>
<evidence type="ECO:0000313" key="3">
    <source>
        <dbReference type="WBParaSite" id="HPLM_0001639101-mRNA-1"/>
    </source>
</evidence>
<dbReference type="OrthoDB" id="10613781at2759"/>
<evidence type="ECO:0000313" key="1">
    <source>
        <dbReference type="EMBL" id="VDO59695.1"/>
    </source>
</evidence>
<dbReference type="STRING" id="6290.A0A0N4WX68"/>
<accession>A0A0N4WX68</accession>
<dbReference type="WBParaSite" id="HPLM_0001639101-mRNA-1">
    <property type="protein sequence ID" value="HPLM_0001639101-mRNA-1"/>
    <property type="gene ID" value="HPLM_0001639101"/>
</dbReference>
<name>A0A0N4WX68_HAEPC</name>
<protein>
    <submittedName>
        <fullName evidence="3">SCP domain-containing protein</fullName>
    </submittedName>
</protein>
<dbReference type="EMBL" id="UZAF01019395">
    <property type="protein sequence ID" value="VDO59695.1"/>
    <property type="molecule type" value="Genomic_DNA"/>
</dbReference>
<proteinExistence type="predicted"/>
<reference evidence="1 2" key="2">
    <citation type="submission" date="2018-11" db="EMBL/GenBank/DDBJ databases">
        <authorList>
            <consortium name="Pathogen Informatics"/>
        </authorList>
    </citation>
    <scope>NUCLEOTIDE SEQUENCE [LARGE SCALE GENOMIC DNA]</scope>
    <source>
        <strain evidence="1 2">MHpl1</strain>
    </source>
</reference>
<reference evidence="3" key="1">
    <citation type="submission" date="2017-02" db="UniProtKB">
        <authorList>
            <consortium name="WormBaseParasite"/>
        </authorList>
    </citation>
    <scope>IDENTIFICATION</scope>
</reference>
<keyword evidence="2" id="KW-1185">Reference proteome</keyword>
<dbReference type="Proteomes" id="UP000268014">
    <property type="component" value="Unassembled WGS sequence"/>
</dbReference>
<gene>
    <name evidence="1" type="ORF">HPLM_LOCUS16383</name>
</gene>